<dbReference type="AlphaFoldDB" id="A0A6N2TJM2"/>
<dbReference type="Gene3D" id="3.40.50.2000">
    <property type="entry name" value="Glycogen Phosphorylase B"/>
    <property type="match status" value="2"/>
</dbReference>
<sequence length="389" mass="44096">MRILLSASDFTNATNGLARSARDFCAGLRARGHEVRVISYGDSSHVDYPLGRLSIPFLDRYISAEYFNIARPNRSVFEAAVRWAQILYVEDPLPANAQLVRVARRFSVPIVGSFHVYPENFLAPFPALDRPIFNRILYFLFDYSVYSYCDAIHAPTEAVKERLEAFGYHTPISAFSNGLPSTSIRSAESIKHQVLKVSESRSRNTHDVNGRFTLVSTGRLVSEKNHQVLLQALAYSRHSHKIDLYLAGSGTLERDLRKLAAPLAAQVHIGFIPHNEVIALLDRADIYVHCALVEIEGLAALEAMARACMPIIARSEQSSTWRYSLDSRNVFNARNPRQLAALIDYWLQHPLERTELSNRYNSLARRLDMKHSIDAIEGLLLQTLRNYRR</sequence>
<accession>A0A6N2TJM2</accession>
<dbReference type="Pfam" id="PF00534">
    <property type="entry name" value="Glycos_transf_1"/>
    <property type="match status" value="1"/>
</dbReference>
<keyword evidence="2 5" id="KW-0808">Transferase</keyword>
<dbReference type="Pfam" id="PF13439">
    <property type="entry name" value="Glyco_transf_4"/>
    <property type="match status" value="1"/>
</dbReference>
<reference evidence="5" key="1">
    <citation type="submission" date="2019-11" db="EMBL/GenBank/DDBJ databases">
        <authorList>
            <person name="Feng L."/>
        </authorList>
    </citation>
    <scope>NUCLEOTIDE SEQUENCE</scope>
    <source>
        <strain evidence="5">AodontolyticusLFYP35</strain>
    </source>
</reference>
<dbReference type="EMBL" id="CACRSM010000002">
    <property type="protein sequence ID" value="VYT05119.1"/>
    <property type="molecule type" value="Genomic_DNA"/>
</dbReference>
<evidence type="ECO:0000259" key="4">
    <source>
        <dbReference type="Pfam" id="PF13439"/>
    </source>
</evidence>
<keyword evidence="1" id="KW-0328">Glycosyltransferase</keyword>
<evidence type="ECO:0000259" key="3">
    <source>
        <dbReference type="Pfam" id="PF00534"/>
    </source>
</evidence>
<feature type="domain" description="Glycosyl transferase family 1" evidence="3">
    <location>
        <begin position="209"/>
        <end position="358"/>
    </location>
</feature>
<evidence type="ECO:0000313" key="5">
    <source>
        <dbReference type="EMBL" id="VYT05119.1"/>
    </source>
</evidence>
<dbReference type="GO" id="GO:1901137">
    <property type="term" value="P:carbohydrate derivative biosynthetic process"/>
    <property type="evidence" value="ECO:0007669"/>
    <property type="project" value="UniProtKB-ARBA"/>
</dbReference>
<protein>
    <submittedName>
        <fullName evidence="5">Glycosyltransferase Gtf1</fullName>
    </submittedName>
</protein>
<gene>
    <name evidence="5" type="primary">gtf1</name>
    <name evidence="5" type="ORF">AOLFYP35_01371</name>
</gene>
<dbReference type="PANTHER" id="PTHR45947">
    <property type="entry name" value="SULFOQUINOVOSYL TRANSFERASE SQD2"/>
    <property type="match status" value="1"/>
</dbReference>
<dbReference type="InterPro" id="IPR028098">
    <property type="entry name" value="Glyco_trans_4-like_N"/>
</dbReference>
<name>A0A6N2TJM2_9ACTO</name>
<dbReference type="GO" id="GO:0016757">
    <property type="term" value="F:glycosyltransferase activity"/>
    <property type="evidence" value="ECO:0007669"/>
    <property type="project" value="UniProtKB-KW"/>
</dbReference>
<evidence type="ECO:0000256" key="2">
    <source>
        <dbReference type="ARBA" id="ARBA00022679"/>
    </source>
</evidence>
<dbReference type="InterPro" id="IPR050194">
    <property type="entry name" value="Glycosyltransferase_grp1"/>
</dbReference>
<dbReference type="InterPro" id="IPR001296">
    <property type="entry name" value="Glyco_trans_1"/>
</dbReference>
<dbReference type="PANTHER" id="PTHR45947:SF3">
    <property type="entry name" value="SULFOQUINOVOSYL TRANSFERASE SQD2"/>
    <property type="match status" value="1"/>
</dbReference>
<organism evidence="5">
    <name type="scientific">Schaalia odontolytica</name>
    <dbReference type="NCBI Taxonomy" id="1660"/>
    <lineage>
        <taxon>Bacteria</taxon>
        <taxon>Bacillati</taxon>
        <taxon>Actinomycetota</taxon>
        <taxon>Actinomycetes</taxon>
        <taxon>Actinomycetales</taxon>
        <taxon>Actinomycetaceae</taxon>
        <taxon>Schaalia</taxon>
    </lineage>
</organism>
<dbReference type="SUPFAM" id="SSF53756">
    <property type="entry name" value="UDP-Glycosyltransferase/glycogen phosphorylase"/>
    <property type="match status" value="1"/>
</dbReference>
<feature type="domain" description="Glycosyltransferase subfamily 4-like N-terminal" evidence="4">
    <location>
        <begin position="15"/>
        <end position="179"/>
    </location>
</feature>
<evidence type="ECO:0000256" key="1">
    <source>
        <dbReference type="ARBA" id="ARBA00022676"/>
    </source>
</evidence>
<proteinExistence type="predicted"/>